<gene>
    <name evidence="1" type="primary">27</name>
    <name evidence="1" type="ORF">SEA_SIDIOUS_27</name>
</gene>
<dbReference type="GeneID" id="77930901"/>
<dbReference type="RefSeq" id="YP_010655045.1">
    <property type="nucleotide sequence ID" value="NC_070819.1"/>
</dbReference>
<dbReference type="Proteomes" id="UP000319161">
    <property type="component" value="Segment"/>
</dbReference>
<name>A0A515MIF1_9CAUD</name>
<keyword evidence="2" id="KW-1185">Reference proteome</keyword>
<dbReference type="KEGG" id="vg:77930901"/>
<reference evidence="1 2" key="1">
    <citation type="submission" date="2019-05" db="EMBL/GenBank/DDBJ databases">
        <authorList>
            <person name="Burnell J."/>
            <person name="Dorr H."/>
            <person name="Griffin H."/>
            <person name="Jordan N."/>
            <person name="Molloy S.D."/>
            <person name="Garlena R.A."/>
            <person name="Russell D.A."/>
            <person name="Pope W.H."/>
            <person name="Jacobs-Sera D."/>
            <person name="Hatfull G.F."/>
        </authorList>
    </citation>
    <scope>NUCLEOTIDE SEQUENCE [LARGE SCALE GENOMIC DNA]</scope>
</reference>
<organism evidence="1 2">
    <name type="scientific">Gordonia phage Sidious</name>
    <dbReference type="NCBI Taxonomy" id="2591118"/>
    <lineage>
        <taxon>Viruses</taxon>
        <taxon>Duplodnaviria</taxon>
        <taxon>Heunggongvirae</taxon>
        <taxon>Uroviricota</taxon>
        <taxon>Caudoviricetes</taxon>
        <taxon>Sidiousvirus</taxon>
        <taxon>Sidiousvirus sidious</taxon>
    </lineage>
</organism>
<evidence type="ECO:0000313" key="2">
    <source>
        <dbReference type="Proteomes" id="UP000319161"/>
    </source>
</evidence>
<protein>
    <submittedName>
        <fullName evidence="1">Minor tail protein</fullName>
    </submittedName>
</protein>
<dbReference type="EMBL" id="MK967384">
    <property type="protein sequence ID" value="QDM56374.1"/>
    <property type="molecule type" value="Genomic_DNA"/>
</dbReference>
<accession>A0A515MIF1</accession>
<sequence length="540" mass="58778">MPWRYPGPKPTAPPTSLAELWQRLLEMVLIAPFAHLLAWILGGDPADWDTIGEIQDNLVPALIRLPLRILVQLIGGIPVVGNAFESALAGWLKTTNSTAEQALESADSAQTQIVTIQQVFSVRSNRPFWEGPDPTGESSFPFALLAKPAAHTHNFTADGSGTRTTQSGGTNRVVATQSLLPMALVKCEYNTEKKQVSFKLRKVGAVTAAYIDVYVMGEDGSFTLLTSTPDVAGDFLTVDAWQRVLMPSSYLSEMGDWLGVQFRMVGAGSLSIAGVEMEAENFFPEFRPLNYALMRTTNSAPSVITRAQADEAYSYLVPYVQIGSDVGQVNAPRNFFDNFNRSTLGPAWSLQRQNGANLEIESNAVRDPSFQLIEGMAAALYTLPLTTDKMAAEWDSLDNDDNDRWSGVVLCASSDFTNFLYVATEANEVMIGTMASLSGGFVERARVSTGTTGSTNGHWLVVYDGPIAQGGTNTYRVYKGSNVVDGEGNISVPPIVTWTDSGNVINHGKGNRFGGLMIHHANFANGSPIDNWRFYDWTNE</sequence>
<evidence type="ECO:0000313" key="1">
    <source>
        <dbReference type="EMBL" id="QDM56374.1"/>
    </source>
</evidence>
<proteinExistence type="predicted"/>